<protein>
    <submittedName>
        <fullName evidence="1">Uncharacterized protein</fullName>
    </submittedName>
</protein>
<gene>
    <name evidence="1" type="ORF">LSALG_LOCUS29695</name>
</gene>
<sequence>MFRRKAFRITKEVEIQVLIWLNHFLMLIQKRKGKSVQIIQTEEEKKRLQAIEMEKQRQINILNKRMNDPPGMNKSDRNKKWCYETIEIEVIAKPNEFTKKSKKSYDIEKSNFNQPSFIYIHTVQFI</sequence>
<reference evidence="1" key="1">
    <citation type="submission" date="2023-04" db="EMBL/GenBank/DDBJ databases">
        <authorList>
            <person name="Vijverberg K."/>
            <person name="Xiong W."/>
            <person name="Schranz E."/>
        </authorList>
    </citation>
    <scope>NUCLEOTIDE SEQUENCE</scope>
</reference>
<organism evidence="1 2">
    <name type="scientific">Lactuca saligna</name>
    <name type="common">Willowleaf lettuce</name>
    <dbReference type="NCBI Taxonomy" id="75948"/>
    <lineage>
        <taxon>Eukaryota</taxon>
        <taxon>Viridiplantae</taxon>
        <taxon>Streptophyta</taxon>
        <taxon>Embryophyta</taxon>
        <taxon>Tracheophyta</taxon>
        <taxon>Spermatophyta</taxon>
        <taxon>Magnoliopsida</taxon>
        <taxon>eudicotyledons</taxon>
        <taxon>Gunneridae</taxon>
        <taxon>Pentapetalae</taxon>
        <taxon>asterids</taxon>
        <taxon>campanulids</taxon>
        <taxon>Asterales</taxon>
        <taxon>Asteraceae</taxon>
        <taxon>Cichorioideae</taxon>
        <taxon>Cichorieae</taxon>
        <taxon>Lactucinae</taxon>
        <taxon>Lactuca</taxon>
    </lineage>
</organism>
<dbReference type="Proteomes" id="UP001177003">
    <property type="component" value="Chromosome 6"/>
</dbReference>
<evidence type="ECO:0000313" key="1">
    <source>
        <dbReference type="EMBL" id="CAI9290504.1"/>
    </source>
</evidence>
<dbReference type="AlphaFoldDB" id="A0AA35ZDD4"/>
<evidence type="ECO:0000313" key="2">
    <source>
        <dbReference type="Proteomes" id="UP001177003"/>
    </source>
</evidence>
<accession>A0AA35ZDD4</accession>
<proteinExistence type="predicted"/>
<name>A0AA35ZDD4_LACSI</name>
<dbReference type="EMBL" id="OX465082">
    <property type="protein sequence ID" value="CAI9290504.1"/>
    <property type="molecule type" value="Genomic_DNA"/>
</dbReference>
<keyword evidence="2" id="KW-1185">Reference proteome</keyword>